<reference evidence="2" key="1">
    <citation type="journal article" date="2020" name="Stud. Mycol.">
        <title>101 Dothideomycetes genomes: a test case for predicting lifestyles and emergence of pathogens.</title>
        <authorList>
            <person name="Haridas S."/>
            <person name="Albert R."/>
            <person name="Binder M."/>
            <person name="Bloem J."/>
            <person name="Labutti K."/>
            <person name="Salamov A."/>
            <person name="Andreopoulos B."/>
            <person name="Baker S."/>
            <person name="Barry K."/>
            <person name="Bills G."/>
            <person name="Bluhm B."/>
            <person name="Cannon C."/>
            <person name="Castanera R."/>
            <person name="Culley D."/>
            <person name="Daum C."/>
            <person name="Ezra D."/>
            <person name="Gonzalez J."/>
            <person name="Henrissat B."/>
            <person name="Kuo A."/>
            <person name="Liang C."/>
            <person name="Lipzen A."/>
            <person name="Lutzoni F."/>
            <person name="Magnuson J."/>
            <person name="Mondo S."/>
            <person name="Nolan M."/>
            <person name="Ohm R."/>
            <person name="Pangilinan J."/>
            <person name="Park H.-J."/>
            <person name="Ramirez L."/>
            <person name="Alfaro M."/>
            <person name="Sun H."/>
            <person name="Tritt A."/>
            <person name="Yoshinaga Y."/>
            <person name="Zwiers L.-H."/>
            <person name="Turgeon B."/>
            <person name="Goodwin S."/>
            <person name="Spatafora J."/>
            <person name="Crous P."/>
            <person name="Grigoriev I."/>
        </authorList>
    </citation>
    <scope>NUCLEOTIDE SEQUENCE</scope>
    <source>
        <strain evidence="2">Tuck. ex Michener</strain>
    </source>
</reference>
<accession>A0A6A6H654</accession>
<evidence type="ECO:0000256" key="1">
    <source>
        <dbReference type="SAM" id="MobiDB-lite"/>
    </source>
</evidence>
<dbReference type="EMBL" id="ML991805">
    <property type="protein sequence ID" value="KAF2233556.1"/>
    <property type="molecule type" value="Genomic_DNA"/>
</dbReference>
<dbReference type="Proteomes" id="UP000800092">
    <property type="component" value="Unassembled WGS sequence"/>
</dbReference>
<feature type="region of interest" description="Disordered" evidence="1">
    <location>
        <begin position="15"/>
        <end position="63"/>
    </location>
</feature>
<gene>
    <name evidence="2" type="ORF">EV356DRAFT_516166</name>
</gene>
<protein>
    <submittedName>
        <fullName evidence="2">Uncharacterized protein</fullName>
    </submittedName>
</protein>
<sequence length="145" mass="15813">MHGPRMFTEQLHRIRTVFTPGSSKPSSRASTTSKSPLSSSSSFVEPTSFPATSHSDKGHLVTSPNLSATTEFSATSEFSATPSITSSINQAILIRRRPSSMEIEIEEERKIFGGRANTIMEPRPMDKLDVSIMPIGGIDEIMRGN</sequence>
<name>A0A6A6H654_VIRVR</name>
<evidence type="ECO:0000313" key="2">
    <source>
        <dbReference type="EMBL" id="KAF2233556.1"/>
    </source>
</evidence>
<organism evidence="2 3">
    <name type="scientific">Viridothelium virens</name>
    <name type="common">Speckled blister lichen</name>
    <name type="synonym">Trypethelium virens</name>
    <dbReference type="NCBI Taxonomy" id="1048519"/>
    <lineage>
        <taxon>Eukaryota</taxon>
        <taxon>Fungi</taxon>
        <taxon>Dikarya</taxon>
        <taxon>Ascomycota</taxon>
        <taxon>Pezizomycotina</taxon>
        <taxon>Dothideomycetes</taxon>
        <taxon>Dothideomycetes incertae sedis</taxon>
        <taxon>Trypetheliales</taxon>
        <taxon>Trypetheliaceae</taxon>
        <taxon>Viridothelium</taxon>
    </lineage>
</organism>
<evidence type="ECO:0000313" key="3">
    <source>
        <dbReference type="Proteomes" id="UP000800092"/>
    </source>
</evidence>
<proteinExistence type="predicted"/>
<keyword evidence="3" id="KW-1185">Reference proteome</keyword>
<dbReference type="OrthoDB" id="4588567at2759"/>
<dbReference type="AlphaFoldDB" id="A0A6A6H654"/>
<feature type="compositionally biased region" description="Low complexity" evidence="1">
    <location>
        <begin position="19"/>
        <end position="48"/>
    </location>
</feature>